<dbReference type="Proteomes" id="UP001209878">
    <property type="component" value="Unassembled WGS sequence"/>
</dbReference>
<dbReference type="PANTHER" id="PTHR22605:SF16">
    <property type="entry name" value="E3 UBIQUITIN-PROTEIN LIGASE RNF213"/>
    <property type="match status" value="1"/>
</dbReference>
<keyword evidence="2" id="KW-1185">Reference proteome</keyword>
<dbReference type="EMBL" id="JAODUO010002504">
    <property type="protein sequence ID" value="KAK2152141.1"/>
    <property type="molecule type" value="Genomic_DNA"/>
</dbReference>
<protein>
    <submittedName>
        <fullName evidence="1">Uncharacterized protein</fullName>
    </submittedName>
</protein>
<dbReference type="GO" id="GO:0004842">
    <property type="term" value="F:ubiquitin-protein transferase activity"/>
    <property type="evidence" value="ECO:0007669"/>
    <property type="project" value="InterPro"/>
</dbReference>
<accession>A0AAD9N205</accession>
<dbReference type="GO" id="GO:0016887">
    <property type="term" value="F:ATP hydrolysis activity"/>
    <property type="evidence" value="ECO:0007669"/>
    <property type="project" value="InterPro"/>
</dbReference>
<dbReference type="InterPro" id="IPR031248">
    <property type="entry name" value="RNF213"/>
</dbReference>
<dbReference type="AlphaFoldDB" id="A0AAD9N205"/>
<name>A0AAD9N205_RIDPI</name>
<reference evidence="1" key="1">
    <citation type="journal article" date="2023" name="Mol. Biol. Evol.">
        <title>Third-Generation Sequencing Reveals the Adaptive Role of the Epigenome in Three Deep-Sea Polychaetes.</title>
        <authorList>
            <person name="Perez M."/>
            <person name="Aroh O."/>
            <person name="Sun Y."/>
            <person name="Lan Y."/>
            <person name="Juniper S.K."/>
            <person name="Young C.R."/>
            <person name="Angers B."/>
            <person name="Qian P.Y."/>
        </authorList>
    </citation>
    <scope>NUCLEOTIDE SEQUENCE</scope>
    <source>
        <strain evidence="1">R07B-5</strain>
    </source>
</reference>
<dbReference type="PANTHER" id="PTHR22605">
    <property type="entry name" value="RZ-TYPE DOMAIN-CONTAINING PROTEIN"/>
    <property type="match status" value="1"/>
</dbReference>
<gene>
    <name evidence="1" type="ORF">NP493_2512g00005</name>
</gene>
<proteinExistence type="predicted"/>
<evidence type="ECO:0000313" key="2">
    <source>
        <dbReference type="Proteomes" id="UP001209878"/>
    </source>
</evidence>
<comment type="caution">
    <text evidence="1">The sequence shown here is derived from an EMBL/GenBank/DDBJ whole genome shotgun (WGS) entry which is preliminary data.</text>
</comment>
<organism evidence="1 2">
    <name type="scientific">Ridgeia piscesae</name>
    <name type="common">Tubeworm</name>
    <dbReference type="NCBI Taxonomy" id="27915"/>
    <lineage>
        <taxon>Eukaryota</taxon>
        <taxon>Metazoa</taxon>
        <taxon>Spiralia</taxon>
        <taxon>Lophotrochozoa</taxon>
        <taxon>Annelida</taxon>
        <taxon>Polychaeta</taxon>
        <taxon>Sedentaria</taxon>
        <taxon>Canalipalpata</taxon>
        <taxon>Sabellida</taxon>
        <taxon>Siboglinidae</taxon>
        <taxon>Ridgeia</taxon>
    </lineage>
</organism>
<sequence length="183" mass="20802">MFNPASDTTWIKQRVHQVQQYHELDQCCHGAELIKEAKDVFQLTGDFTVLEVMIRAVKDKTCLLHSITNDVKAKRHLVGMTSDKVESLRILTKCRALIDWLKLNIKDVKELNVLAELAMSSAAGQGDLEVERVLCLLAAVNGYAPFIYNLPEDADFKHFMKLCDHIWRALASDKNLPKKLVCH</sequence>
<evidence type="ECO:0000313" key="1">
    <source>
        <dbReference type="EMBL" id="KAK2152141.1"/>
    </source>
</evidence>